<name>A0A0G0MHN8_9BACT</name>
<reference evidence="1 2" key="1">
    <citation type="journal article" date="2015" name="Nature">
        <title>rRNA introns, odd ribosomes, and small enigmatic genomes across a large radiation of phyla.</title>
        <authorList>
            <person name="Brown C.T."/>
            <person name="Hug L.A."/>
            <person name="Thomas B.C."/>
            <person name="Sharon I."/>
            <person name="Castelle C.J."/>
            <person name="Singh A."/>
            <person name="Wilkins M.J."/>
            <person name="Williams K.H."/>
            <person name="Banfield J.F."/>
        </authorList>
    </citation>
    <scope>NUCLEOTIDE SEQUENCE [LARGE SCALE GENOMIC DNA]</scope>
</reference>
<gene>
    <name evidence="1" type="ORF">UT24_C0022G0006</name>
</gene>
<evidence type="ECO:0000313" key="1">
    <source>
        <dbReference type="EMBL" id="KKQ99885.1"/>
    </source>
</evidence>
<accession>A0A0G0MHN8</accession>
<dbReference type="EMBL" id="LBWB01000022">
    <property type="protein sequence ID" value="KKQ99885.1"/>
    <property type="molecule type" value="Genomic_DNA"/>
</dbReference>
<dbReference type="CDD" id="cd00085">
    <property type="entry name" value="HNHc"/>
    <property type="match status" value="1"/>
</dbReference>
<protein>
    <submittedName>
        <fullName evidence="1">Uncharacterized protein</fullName>
    </submittedName>
</protein>
<proteinExistence type="predicted"/>
<sequence>MYIIDRMDRIMNVDLLCRRCMSKLGEIERKKDGPVLRRKLCDLCKKKSIELQVVKLSALSKSEELRSLNSKRMKENNPMADDAIRIAVAAKLKARCSDGIPQFCTQEAIKKRTANKKPMSDDHKKILSQRMKTQNPMFSNFVKDKMSKTLNGKIQSGEIKYKRGSNHHLWKGGCRDFNVACRSRLYLPWTKKVFERDKYICTVCSGKPISGCLHVHHIKPLNDFINDVKQKYAISSFKDIDKENWTQYIDEVVSNHRIEDGITVCPKCHNNLDRYFYNINDKGRGR</sequence>
<dbReference type="AlphaFoldDB" id="A0A0G0MHN8"/>
<dbReference type="Proteomes" id="UP000033881">
    <property type="component" value="Unassembled WGS sequence"/>
</dbReference>
<organism evidence="1 2">
    <name type="scientific">Candidatus Woesebacteria bacterium GW2011_GWB1_39_12</name>
    <dbReference type="NCBI Taxonomy" id="1618574"/>
    <lineage>
        <taxon>Bacteria</taxon>
        <taxon>Candidatus Woeseibacteriota</taxon>
    </lineage>
</organism>
<comment type="caution">
    <text evidence="1">The sequence shown here is derived from an EMBL/GenBank/DDBJ whole genome shotgun (WGS) entry which is preliminary data.</text>
</comment>
<dbReference type="InterPro" id="IPR003615">
    <property type="entry name" value="HNH_nuc"/>
</dbReference>
<evidence type="ECO:0000313" key="2">
    <source>
        <dbReference type="Proteomes" id="UP000033881"/>
    </source>
</evidence>
<dbReference type="STRING" id="1618574.UT24_C0022G0006"/>